<dbReference type="Proteomes" id="UP000004095">
    <property type="component" value="Unassembled WGS sequence"/>
</dbReference>
<dbReference type="PANTHER" id="PTHR43233">
    <property type="entry name" value="FAMILY N-ACETYLTRANSFERASE, PUTATIVE (AFU_ORTHOLOGUE AFUA_6G03350)-RELATED"/>
    <property type="match status" value="1"/>
</dbReference>
<dbReference type="eggNOG" id="COG0454">
    <property type="taxonomic scope" value="Bacteria"/>
</dbReference>
<gene>
    <name evidence="2" type="ORF">M23134_01958</name>
</gene>
<dbReference type="SUPFAM" id="SSF55729">
    <property type="entry name" value="Acyl-CoA N-acyltransferases (Nat)"/>
    <property type="match status" value="1"/>
</dbReference>
<name>A1ZCC7_MICM2</name>
<proteinExistence type="predicted"/>
<dbReference type="PROSITE" id="PS51186">
    <property type="entry name" value="GNAT"/>
    <property type="match status" value="1"/>
</dbReference>
<dbReference type="InterPro" id="IPR016181">
    <property type="entry name" value="Acyl_CoA_acyltransferase"/>
</dbReference>
<evidence type="ECO:0000313" key="3">
    <source>
        <dbReference type="Proteomes" id="UP000004095"/>
    </source>
</evidence>
<dbReference type="Pfam" id="PF00583">
    <property type="entry name" value="Acetyltransf_1"/>
    <property type="match status" value="1"/>
</dbReference>
<keyword evidence="3" id="KW-1185">Reference proteome</keyword>
<evidence type="ECO:0000313" key="2">
    <source>
        <dbReference type="EMBL" id="EAY31929.1"/>
    </source>
</evidence>
<reference evidence="2 3" key="1">
    <citation type="submission" date="2007-01" db="EMBL/GenBank/DDBJ databases">
        <authorList>
            <person name="Haygood M."/>
            <person name="Podell S."/>
            <person name="Anderson C."/>
            <person name="Hopkinson B."/>
            <person name="Roe K."/>
            <person name="Barbeau K."/>
            <person name="Gaasterland T."/>
            <person name="Ferriera S."/>
            <person name="Johnson J."/>
            <person name="Kravitz S."/>
            <person name="Beeson K."/>
            <person name="Sutton G."/>
            <person name="Rogers Y.-H."/>
            <person name="Friedman R."/>
            <person name="Frazier M."/>
            <person name="Venter J.C."/>
        </authorList>
    </citation>
    <scope>NUCLEOTIDE SEQUENCE [LARGE SCALE GENOMIC DNA]</scope>
    <source>
        <strain evidence="2 3">ATCC 23134</strain>
    </source>
</reference>
<dbReference type="InterPro" id="IPR053144">
    <property type="entry name" value="Acetyltransferase_Butenolide"/>
</dbReference>
<protein>
    <submittedName>
        <fullName evidence="2">Acetyltransferase, gnat family</fullName>
    </submittedName>
</protein>
<sequence length="142" mass="16299">MNITKNGFLLSTDKAKLQVGGIHSFLASSYWATNIPKATVEKSIKHSLCFGIYKENQQVGFARIMSDYATFAYLADVFVLEAYRGHGLAKWLVQSIRQHPDLQGLRRWMLATHDAHALYAQYADFVPIENPEMWMEIKESYH</sequence>
<evidence type="ECO:0000259" key="1">
    <source>
        <dbReference type="PROSITE" id="PS51186"/>
    </source>
</evidence>
<keyword evidence="2" id="KW-0808">Transferase</keyword>
<dbReference type="CDD" id="cd04301">
    <property type="entry name" value="NAT_SF"/>
    <property type="match status" value="1"/>
</dbReference>
<dbReference type="AlphaFoldDB" id="A1ZCC7"/>
<dbReference type="Gene3D" id="3.40.630.30">
    <property type="match status" value="1"/>
</dbReference>
<organism evidence="2 3">
    <name type="scientific">Microscilla marina ATCC 23134</name>
    <dbReference type="NCBI Taxonomy" id="313606"/>
    <lineage>
        <taxon>Bacteria</taxon>
        <taxon>Pseudomonadati</taxon>
        <taxon>Bacteroidota</taxon>
        <taxon>Cytophagia</taxon>
        <taxon>Cytophagales</taxon>
        <taxon>Microscillaceae</taxon>
        <taxon>Microscilla</taxon>
    </lineage>
</organism>
<dbReference type="OrthoDB" id="3216107at2"/>
<dbReference type="EMBL" id="AAWS01000001">
    <property type="protein sequence ID" value="EAY31929.1"/>
    <property type="molecule type" value="Genomic_DNA"/>
</dbReference>
<dbReference type="InterPro" id="IPR000182">
    <property type="entry name" value="GNAT_dom"/>
</dbReference>
<accession>A1ZCC7</accession>
<comment type="caution">
    <text evidence="2">The sequence shown here is derived from an EMBL/GenBank/DDBJ whole genome shotgun (WGS) entry which is preliminary data.</text>
</comment>
<dbReference type="PANTHER" id="PTHR43233:SF1">
    <property type="entry name" value="FAMILY N-ACETYLTRANSFERASE, PUTATIVE (AFU_ORTHOLOGUE AFUA_6G03350)-RELATED"/>
    <property type="match status" value="1"/>
</dbReference>
<dbReference type="RefSeq" id="WP_002692758.1">
    <property type="nucleotide sequence ID" value="NZ_AAWS01000001.1"/>
</dbReference>
<dbReference type="GO" id="GO:0016747">
    <property type="term" value="F:acyltransferase activity, transferring groups other than amino-acyl groups"/>
    <property type="evidence" value="ECO:0007669"/>
    <property type="project" value="InterPro"/>
</dbReference>
<feature type="domain" description="N-acetyltransferase" evidence="1">
    <location>
        <begin position="8"/>
        <end position="140"/>
    </location>
</feature>